<name>A0A1V3NET4_9GAMM</name>
<reference evidence="2 3" key="1">
    <citation type="submission" date="2017-02" db="EMBL/GenBank/DDBJ databases">
        <title>Genomic diversity within the haloalkaliphilic genus Thioalkalivibrio.</title>
        <authorList>
            <person name="Ahn A.-C."/>
            <person name="Meier-Kolthoff J."/>
            <person name="Overmars L."/>
            <person name="Richter M."/>
            <person name="Woyke T."/>
            <person name="Sorokin D.Y."/>
            <person name="Muyzer G."/>
        </authorList>
    </citation>
    <scope>NUCLEOTIDE SEQUENCE [LARGE SCALE GENOMIC DNA]</scope>
    <source>
        <strain evidence="2 3">ALJD</strain>
    </source>
</reference>
<evidence type="ECO:0000313" key="2">
    <source>
        <dbReference type="EMBL" id="OOG23629.1"/>
    </source>
</evidence>
<dbReference type="InterPro" id="IPR027417">
    <property type="entry name" value="P-loop_NTPase"/>
</dbReference>
<keyword evidence="1" id="KW-0227">DNA damage</keyword>
<dbReference type="InterPro" id="IPR050356">
    <property type="entry name" value="SulA_CellDiv_inhibitor"/>
</dbReference>
<evidence type="ECO:0000256" key="1">
    <source>
        <dbReference type="ARBA" id="ARBA00022763"/>
    </source>
</evidence>
<dbReference type="PANTHER" id="PTHR35369:SF3">
    <property type="entry name" value="TRANSLESION DNA SYNTHESIS-ASSOCIATED PROTEIN IMUA"/>
    <property type="match status" value="1"/>
</dbReference>
<dbReference type="OrthoDB" id="9811176at2"/>
<dbReference type="PIRSF" id="PIRSF037290">
    <property type="entry name" value="UCP037290"/>
    <property type="match status" value="1"/>
</dbReference>
<dbReference type="Gene3D" id="3.40.50.300">
    <property type="entry name" value="P-loop containing nucleotide triphosphate hydrolases"/>
    <property type="match status" value="1"/>
</dbReference>
<dbReference type="RefSeq" id="WP_077279189.1">
    <property type="nucleotide sequence ID" value="NZ_MVBK01000060.1"/>
</dbReference>
<dbReference type="NCBIfam" id="NF033429">
    <property type="entry name" value="ImuA_translesion"/>
    <property type="match status" value="1"/>
</dbReference>
<accession>A0A1V3NET4</accession>
<gene>
    <name evidence="2" type="ORF">B1C78_10930</name>
</gene>
<dbReference type="InterPro" id="IPR017166">
    <property type="entry name" value="UCP037290"/>
</dbReference>
<evidence type="ECO:0000313" key="3">
    <source>
        <dbReference type="Proteomes" id="UP000189462"/>
    </source>
</evidence>
<protein>
    <recommendedName>
        <fullName evidence="4">SOS cell division inhibitor SulA</fullName>
    </recommendedName>
</protein>
<dbReference type="PANTHER" id="PTHR35369">
    <property type="entry name" value="BLR3025 PROTEIN-RELATED"/>
    <property type="match status" value="1"/>
</dbReference>
<dbReference type="STRING" id="108003.B1C78_10930"/>
<organism evidence="2 3">
    <name type="scientific">Thioalkalivibrio denitrificans</name>
    <dbReference type="NCBI Taxonomy" id="108003"/>
    <lineage>
        <taxon>Bacteria</taxon>
        <taxon>Pseudomonadati</taxon>
        <taxon>Pseudomonadota</taxon>
        <taxon>Gammaproteobacteria</taxon>
        <taxon>Chromatiales</taxon>
        <taxon>Ectothiorhodospiraceae</taxon>
        <taxon>Thioalkalivibrio</taxon>
    </lineage>
</organism>
<keyword evidence="3" id="KW-1185">Reference proteome</keyword>
<comment type="caution">
    <text evidence="2">The sequence shown here is derived from an EMBL/GenBank/DDBJ whole genome shotgun (WGS) entry which is preliminary data.</text>
</comment>
<dbReference type="Proteomes" id="UP000189462">
    <property type="component" value="Unassembled WGS sequence"/>
</dbReference>
<dbReference type="AlphaFoldDB" id="A0A1V3NET4"/>
<dbReference type="InterPro" id="IPR047610">
    <property type="entry name" value="ImuA_translesion"/>
</dbReference>
<dbReference type="SUPFAM" id="SSF52540">
    <property type="entry name" value="P-loop containing nucleoside triphosphate hydrolases"/>
    <property type="match status" value="1"/>
</dbReference>
<sequence>MEADTDTRDATGGDASLDILLRRRDIWRGGTPLPGGDALPTGHAALDDALGGGWPRGVLVELLTDLHGIGEVTLLLPLLAAQTDAGCHIAFVAPPHIPYAPALAQAGVCLERVLVITTQDDAETLWALEQALGSGACGVALAWPGRADTRALRRLQLAAERGRATGFLYRETRQAAHASPATVRLLLSPADAGLNIRILKRRRGWGGSVVVVPRVVGGVGK</sequence>
<dbReference type="EMBL" id="MVBK01000060">
    <property type="protein sequence ID" value="OOG23629.1"/>
    <property type="molecule type" value="Genomic_DNA"/>
</dbReference>
<dbReference type="GO" id="GO:0006281">
    <property type="term" value="P:DNA repair"/>
    <property type="evidence" value="ECO:0007669"/>
    <property type="project" value="TreeGrafter"/>
</dbReference>
<proteinExistence type="predicted"/>
<evidence type="ECO:0008006" key="4">
    <source>
        <dbReference type="Google" id="ProtNLM"/>
    </source>
</evidence>